<organism evidence="1 2">
    <name type="scientific">Tenacibaculum phage pT24</name>
    <dbReference type="NCBI Taxonomy" id="1880590"/>
    <lineage>
        <taxon>Viruses</taxon>
        <taxon>Duplodnaviria</taxon>
        <taxon>Heunggongvirae</taxon>
        <taxon>Uroviricota</taxon>
        <taxon>Caudoviricetes</taxon>
        <taxon>Kungbxnavirus</taxon>
        <taxon>Kungbxnavirus pT24</taxon>
    </lineage>
</organism>
<evidence type="ECO:0000313" key="2">
    <source>
        <dbReference type="Proteomes" id="UP000224877"/>
    </source>
</evidence>
<keyword evidence="2" id="KW-1185">Reference proteome</keyword>
<dbReference type="EMBL" id="LC168164">
    <property type="protein sequence ID" value="BAV39393.1"/>
    <property type="molecule type" value="Genomic_DNA"/>
</dbReference>
<accession>A0A1B4XX63</accession>
<reference evidence="1 2" key="1">
    <citation type="submission" date="2016-07" db="EMBL/GenBank/DDBJ databases">
        <title>Characterization of three bacteriophages infecting bacteria isolated from shrimp culture pond water.</title>
        <authorList>
            <person name="Khoa H.V."/>
        </authorList>
    </citation>
    <scope>NUCLEOTIDE SEQUENCE [LARGE SCALE GENOMIC DNA]</scope>
</reference>
<protein>
    <submittedName>
        <fullName evidence="1">Uncharacterized protein</fullName>
    </submittedName>
</protein>
<sequence length="230" mass="27479">MYKLTETLKEQCEIVVKYGTKKLETGFKGKSVKSDDFLSNIFMELESLNVNRTNNKIANYIKWFIKYDGSWDCVKEYLQSEKERMNKDKFTRFEHYYSEDLFLVMDVFKKMEVDLYDFHTYLENMSILNDLSPENLKYCIDNEFLDIWNIFDTNFRGTILTHYTGESDEQLIFKTSKKDCEEFSYYVPRVRKIDHYCFDSFESAMTSAIFGGRFEDTLGVLLNQVKNENQ</sequence>
<gene>
    <name evidence="1" type="ORF">BPT24_276</name>
</gene>
<dbReference type="Proteomes" id="UP000224877">
    <property type="component" value="Segment"/>
</dbReference>
<proteinExistence type="predicted"/>
<evidence type="ECO:0000313" key="1">
    <source>
        <dbReference type="EMBL" id="BAV39393.1"/>
    </source>
</evidence>
<name>A0A1B4XX63_9CAUD</name>